<dbReference type="KEGG" id="lpav:PLANPX_4095"/>
<organism evidence="2 3">
    <name type="scientific">Lacipirellula parvula</name>
    <dbReference type="NCBI Taxonomy" id="2650471"/>
    <lineage>
        <taxon>Bacteria</taxon>
        <taxon>Pseudomonadati</taxon>
        <taxon>Planctomycetota</taxon>
        <taxon>Planctomycetia</taxon>
        <taxon>Pirellulales</taxon>
        <taxon>Lacipirellulaceae</taxon>
        <taxon>Lacipirellula</taxon>
    </lineage>
</organism>
<reference evidence="3" key="1">
    <citation type="submission" date="2019-10" db="EMBL/GenBank/DDBJ databases">
        <title>Lacipirellula parvula gen. nov., sp. nov., representing a lineage of planctomycetes widespread in freshwater anoxic habitats, and description of the family Lacipirellulaceae.</title>
        <authorList>
            <person name="Dedysh S.N."/>
            <person name="Kulichevskaya I.S."/>
            <person name="Beletsky A.V."/>
            <person name="Rakitin A.L."/>
            <person name="Mardanov A.V."/>
            <person name="Ivanova A.A."/>
            <person name="Saltykova V.X."/>
            <person name="Rijpstra W.I.C."/>
            <person name="Sinninghe Damste J.S."/>
            <person name="Ravin N.V."/>
        </authorList>
    </citation>
    <scope>NUCLEOTIDE SEQUENCE [LARGE SCALE GENOMIC DNA]</scope>
    <source>
        <strain evidence="3">PX69</strain>
    </source>
</reference>
<keyword evidence="1" id="KW-1133">Transmembrane helix</keyword>
<name>A0A5K7XJR6_9BACT</name>
<evidence type="ECO:0000313" key="3">
    <source>
        <dbReference type="Proteomes" id="UP000326837"/>
    </source>
</evidence>
<feature type="transmembrane region" description="Helical" evidence="1">
    <location>
        <begin position="294"/>
        <end position="312"/>
    </location>
</feature>
<evidence type="ECO:0000256" key="1">
    <source>
        <dbReference type="SAM" id="Phobius"/>
    </source>
</evidence>
<dbReference type="AlphaFoldDB" id="A0A5K7XJR6"/>
<dbReference type="PANTHER" id="PTHR30093:SF2">
    <property type="entry name" value="TYPE II SECRETION SYSTEM PROTEIN H"/>
    <property type="match status" value="1"/>
</dbReference>
<dbReference type="Proteomes" id="UP000326837">
    <property type="component" value="Chromosome"/>
</dbReference>
<dbReference type="SUPFAM" id="SSF54523">
    <property type="entry name" value="Pili subunits"/>
    <property type="match status" value="1"/>
</dbReference>
<dbReference type="InterPro" id="IPR045584">
    <property type="entry name" value="Pilin-like"/>
</dbReference>
<protein>
    <recommendedName>
        <fullName evidence="4">Prepilin-type N-terminal cleavage/methylation domain-containing protein</fullName>
    </recommendedName>
</protein>
<keyword evidence="1" id="KW-0812">Transmembrane</keyword>
<dbReference type="EMBL" id="AP021861">
    <property type="protein sequence ID" value="BBO34483.1"/>
    <property type="molecule type" value="Genomic_DNA"/>
</dbReference>
<keyword evidence="1" id="KW-0472">Membrane</keyword>
<feature type="transmembrane region" description="Helical" evidence="1">
    <location>
        <begin position="347"/>
        <end position="367"/>
    </location>
</feature>
<feature type="transmembrane region" description="Helical" evidence="1">
    <location>
        <begin position="373"/>
        <end position="390"/>
    </location>
</feature>
<dbReference type="InterPro" id="IPR012902">
    <property type="entry name" value="N_methyl_site"/>
</dbReference>
<proteinExistence type="predicted"/>
<dbReference type="Pfam" id="PF07963">
    <property type="entry name" value="N_methyl"/>
    <property type="match status" value="1"/>
</dbReference>
<dbReference type="PANTHER" id="PTHR30093">
    <property type="entry name" value="GENERAL SECRETION PATHWAY PROTEIN G"/>
    <property type="match status" value="1"/>
</dbReference>
<feature type="transmembrane region" description="Helical" evidence="1">
    <location>
        <begin position="318"/>
        <end position="335"/>
    </location>
</feature>
<sequence length="419" mass="44002">MSAHSSLVGRGRSGHAFTLVELLVVIVIIATLIGLLLPAVQSARSAARRSSLKGGMSEDYYAEAAAAESLVESPTVAEALPQARLASFVADVTLTPKLSVGTSTPESIYEAKFVGTIEAARPTDREGACEIVLPLPPQIISLADLSIKIGEQANEKVTLQEGKLVWRGELPAEPTQLDVTYTAVGKGLYELSSAPGGLLDKYEVALTAKGSDVRLLELSLQPTSLERSGGSSMYRWDYARLLFGRPVRIDVLGIAPIDRLGELTWLGPVSVVAFGLLVGLVVQSSPVPRFDRWILLLTIGTFAGAYPLMYFAQEYVTLQQAIFASGVAALVIIGVRTVTLMGFWRAMVGIVAPGAAIMAVALAAAIWPQMQGILLTALALGFFVVAMSLMPKVAAAGGSIWGLSPVPAMRGAGGGGAVE</sequence>
<feature type="transmembrane region" description="Helical" evidence="1">
    <location>
        <begin position="263"/>
        <end position="282"/>
    </location>
</feature>
<dbReference type="RefSeq" id="WP_232536164.1">
    <property type="nucleotide sequence ID" value="NZ_AP021861.1"/>
</dbReference>
<dbReference type="NCBIfam" id="TIGR02532">
    <property type="entry name" value="IV_pilin_GFxxxE"/>
    <property type="match status" value="1"/>
</dbReference>
<dbReference type="Gene3D" id="3.30.700.10">
    <property type="entry name" value="Glycoprotein, Type 4 Pilin"/>
    <property type="match status" value="1"/>
</dbReference>
<keyword evidence="3" id="KW-1185">Reference proteome</keyword>
<gene>
    <name evidence="2" type="ORF">PLANPX_4095</name>
</gene>
<evidence type="ECO:0008006" key="4">
    <source>
        <dbReference type="Google" id="ProtNLM"/>
    </source>
</evidence>
<evidence type="ECO:0000313" key="2">
    <source>
        <dbReference type="EMBL" id="BBO34483.1"/>
    </source>
</evidence>
<accession>A0A5K7XJR6</accession>
<feature type="transmembrane region" description="Helical" evidence="1">
    <location>
        <begin position="16"/>
        <end position="40"/>
    </location>
</feature>